<dbReference type="GO" id="GO:0000155">
    <property type="term" value="F:phosphorelay sensor kinase activity"/>
    <property type="evidence" value="ECO:0007669"/>
    <property type="project" value="InterPro"/>
</dbReference>
<dbReference type="InterPro" id="IPR036890">
    <property type="entry name" value="HATPase_C_sf"/>
</dbReference>
<dbReference type="OrthoDB" id="231918at2"/>
<comment type="catalytic activity">
    <reaction evidence="1">
        <text>ATP + protein L-histidine = ADP + protein N-phospho-L-histidine.</text>
        <dbReference type="EC" id="2.7.13.3"/>
    </reaction>
</comment>
<feature type="transmembrane region" description="Helical" evidence="7">
    <location>
        <begin position="20"/>
        <end position="41"/>
    </location>
</feature>
<dbReference type="SUPFAM" id="SSF55874">
    <property type="entry name" value="ATPase domain of HSP90 chaperone/DNA topoisomerase II/histidine kinase"/>
    <property type="match status" value="1"/>
</dbReference>
<dbReference type="Proteomes" id="UP000319852">
    <property type="component" value="Chromosome"/>
</dbReference>
<dbReference type="EMBL" id="CP036263">
    <property type="protein sequence ID" value="QDT00835.1"/>
    <property type="molecule type" value="Genomic_DNA"/>
</dbReference>
<dbReference type="Pfam" id="PF02518">
    <property type="entry name" value="HATPase_c"/>
    <property type="match status" value="1"/>
</dbReference>
<dbReference type="Pfam" id="PF00512">
    <property type="entry name" value="HisKA"/>
    <property type="match status" value="1"/>
</dbReference>
<evidence type="ECO:0000259" key="8">
    <source>
        <dbReference type="PROSITE" id="PS50109"/>
    </source>
</evidence>
<protein>
    <recommendedName>
        <fullName evidence="2">histidine kinase</fullName>
        <ecNumber evidence="2">2.7.13.3</ecNumber>
    </recommendedName>
</protein>
<feature type="transmembrane region" description="Helical" evidence="7">
    <location>
        <begin position="219"/>
        <end position="239"/>
    </location>
</feature>
<dbReference type="PRINTS" id="PR00344">
    <property type="entry name" value="BCTRLSENSOR"/>
</dbReference>
<dbReference type="Gene3D" id="1.10.287.130">
    <property type="match status" value="1"/>
</dbReference>
<dbReference type="InterPro" id="IPR004358">
    <property type="entry name" value="Sig_transdc_His_kin-like_C"/>
</dbReference>
<dbReference type="CDD" id="cd00075">
    <property type="entry name" value="HATPase"/>
    <property type="match status" value="1"/>
</dbReference>
<name>A0A517N127_9BACT</name>
<evidence type="ECO:0000256" key="3">
    <source>
        <dbReference type="ARBA" id="ARBA00022553"/>
    </source>
</evidence>
<proteinExistence type="predicted"/>
<dbReference type="AlphaFoldDB" id="A0A517N127"/>
<feature type="coiled-coil region" evidence="6">
    <location>
        <begin position="279"/>
        <end position="310"/>
    </location>
</feature>
<keyword evidence="4 9" id="KW-0808">Transferase</keyword>
<dbReference type="RefSeq" id="WP_145062593.1">
    <property type="nucleotide sequence ID" value="NZ_CP036263.1"/>
</dbReference>
<reference evidence="9 10" key="1">
    <citation type="submission" date="2019-02" db="EMBL/GenBank/DDBJ databases">
        <title>Deep-cultivation of Planctomycetes and their phenomic and genomic characterization uncovers novel biology.</title>
        <authorList>
            <person name="Wiegand S."/>
            <person name="Jogler M."/>
            <person name="Boedeker C."/>
            <person name="Pinto D."/>
            <person name="Vollmers J."/>
            <person name="Rivas-Marin E."/>
            <person name="Kohn T."/>
            <person name="Peeters S.H."/>
            <person name="Heuer A."/>
            <person name="Rast P."/>
            <person name="Oberbeckmann S."/>
            <person name="Bunk B."/>
            <person name="Jeske O."/>
            <person name="Meyerdierks A."/>
            <person name="Storesund J.E."/>
            <person name="Kallscheuer N."/>
            <person name="Luecker S."/>
            <person name="Lage O.M."/>
            <person name="Pohl T."/>
            <person name="Merkel B.J."/>
            <person name="Hornburger P."/>
            <person name="Mueller R.-W."/>
            <person name="Bruemmer F."/>
            <person name="Labrenz M."/>
            <person name="Spormann A.M."/>
            <person name="Op den Camp H."/>
            <person name="Overmann J."/>
            <person name="Amann R."/>
            <person name="Jetten M.S.M."/>
            <person name="Mascher T."/>
            <person name="Medema M.H."/>
            <person name="Devos D.P."/>
            <person name="Kaster A.-K."/>
            <person name="Ovreas L."/>
            <person name="Rohde M."/>
            <person name="Galperin M.Y."/>
            <person name="Jogler C."/>
        </authorList>
    </citation>
    <scope>NUCLEOTIDE SEQUENCE [LARGE SCALE GENOMIC DNA]</scope>
    <source>
        <strain evidence="9 10">HG15A2</strain>
    </source>
</reference>
<keyword evidence="10" id="KW-1185">Reference proteome</keyword>
<dbReference type="InterPro" id="IPR052162">
    <property type="entry name" value="Sensor_kinase/Photoreceptor"/>
</dbReference>
<keyword evidence="7" id="KW-0472">Membrane</keyword>
<keyword evidence="6" id="KW-0175">Coiled coil</keyword>
<evidence type="ECO:0000313" key="9">
    <source>
        <dbReference type="EMBL" id="QDT00835.1"/>
    </source>
</evidence>
<dbReference type="Gene3D" id="3.30.565.10">
    <property type="entry name" value="Histidine kinase-like ATPase, C-terminal domain"/>
    <property type="match status" value="1"/>
</dbReference>
<keyword evidence="5" id="KW-0418">Kinase</keyword>
<dbReference type="EC" id="2.7.13.3" evidence="2"/>
<feature type="domain" description="Histidine kinase" evidence="8">
    <location>
        <begin position="313"/>
        <end position="525"/>
    </location>
</feature>
<feature type="transmembrane region" description="Helical" evidence="7">
    <location>
        <begin position="251"/>
        <end position="270"/>
    </location>
</feature>
<feature type="transmembrane region" description="Helical" evidence="7">
    <location>
        <begin position="56"/>
        <end position="76"/>
    </location>
</feature>
<accession>A0A517N127</accession>
<gene>
    <name evidence="9" type="primary">cph1_2</name>
    <name evidence="9" type="ORF">HG15A2_41770</name>
</gene>
<evidence type="ECO:0000256" key="5">
    <source>
        <dbReference type="ARBA" id="ARBA00022777"/>
    </source>
</evidence>
<dbReference type="InterPro" id="IPR003661">
    <property type="entry name" value="HisK_dim/P_dom"/>
</dbReference>
<dbReference type="KEGG" id="amob:HG15A2_41770"/>
<dbReference type="InterPro" id="IPR003594">
    <property type="entry name" value="HATPase_dom"/>
</dbReference>
<keyword evidence="3" id="KW-0597">Phosphoprotein</keyword>
<keyword evidence="7" id="KW-0812">Transmembrane</keyword>
<dbReference type="CDD" id="cd00082">
    <property type="entry name" value="HisKA"/>
    <property type="match status" value="1"/>
</dbReference>
<dbReference type="PANTHER" id="PTHR43304:SF1">
    <property type="entry name" value="PAC DOMAIN-CONTAINING PROTEIN"/>
    <property type="match status" value="1"/>
</dbReference>
<dbReference type="InterPro" id="IPR005467">
    <property type="entry name" value="His_kinase_dom"/>
</dbReference>
<evidence type="ECO:0000256" key="1">
    <source>
        <dbReference type="ARBA" id="ARBA00000085"/>
    </source>
</evidence>
<dbReference type="SMART" id="SM00387">
    <property type="entry name" value="HATPase_c"/>
    <property type="match status" value="1"/>
</dbReference>
<keyword evidence="7" id="KW-1133">Transmembrane helix</keyword>
<dbReference type="SMART" id="SM00388">
    <property type="entry name" value="HisKA"/>
    <property type="match status" value="1"/>
</dbReference>
<dbReference type="SUPFAM" id="SSF47384">
    <property type="entry name" value="Homodimeric domain of signal transducing histidine kinase"/>
    <property type="match status" value="1"/>
</dbReference>
<feature type="transmembrane region" description="Helical" evidence="7">
    <location>
        <begin position="153"/>
        <end position="174"/>
    </location>
</feature>
<dbReference type="PROSITE" id="PS50109">
    <property type="entry name" value="HIS_KIN"/>
    <property type="match status" value="1"/>
</dbReference>
<evidence type="ECO:0000256" key="4">
    <source>
        <dbReference type="ARBA" id="ARBA00022679"/>
    </source>
</evidence>
<dbReference type="PANTHER" id="PTHR43304">
    <property type="entry name" value="PHYTOCHROME-LIKE PROTEIN CPH1"/>
    <property type="match status" value="1"/>
</dbReference>
<feature type="transmembrane region" description="Helical" evidence="7">
    <location>
        <begin position="88"/>
        <end position="108"/>
    </location>
</feature>
<dbReference type="InterPro" id="IPR036097">
    <property type="entry name" value="HisK_dim/P_sf"/>
</dbReference>
<sequence length="539" mass="58775">MKTIQNKTMVGVQQRQWKHLFALISGFVAVLGMLVITSWHLGWTTVLQINPSLVPMQYNTALGFLLAGVATLLLAYGKKSWAVGLSYAFGLIGFLTLLEYVLGVSFGIDQFFMEHYITVETSHPGRMAPNTALCFVLTAISLVAAASMRQHSATTAVTSCVIFSLALAAIVGYAGGISEAYGWGHLTSMAIHTSGAFIVLSITLFTWSWTRQRQSIPPWLSSVGGIMGVATTLLIWQAIASSVSSVTSTTILLTGISATALLAVLIEALCRLRAANVHIELEIAERQEIEDMLQRQAEKLTRANEDLEQFAYIASHDLKSPLRAIDNLASWIAQDVGESLPPKSQEHLTLMRSRVGRMEALLGDLLDYARAGRDAGVAQAIDFGELVQDILETINVPAEFQVDFNPVMPTLRARKSALRQVMMNLISNAIKHHDRPDGRVTITATEVSPNDIEIIVRDDGPGISAEFHERAFKPFQTLQSRDEIEGTGMGLAIVKRLIQNEGGSIQLISPAGQGAQFRIRMPKEMPLPEELPGVGSKQV</sequence>
<evidence type="ECO:0000313" key="10">
    <source>
        <dbReference type="Proteomes" id="UP000319852"/>
    </source>
</evidence>
<evidence type="ECO:0000256" key="7">
    <source>
        <dbReference type="SAM" id="Phobius"/>
    </source>
</evidence>
<evidence type="ECO:0000256" key="2">
    <source>
        <dbReference type="ARBA" id="ARBA00012438"/>
    </source>
</evidence>
<organism evidence="9 10">
    <name type="scientific">Adhaeretor mobilis</name>
    <dbReference type="NCBI Taxonomy" id="1930276"/>
    <lineage>
        <taxon>Bacteria</taxon>
        <taxon>Pseudomonadati</taxon>
        <taxon>Planctomycetota</taxon>
        <taxon>Planctomycetia</taxon>
        <taxon>Pirellulales</taxon>
        <taxon>Lacipirellulaceae</taxon>
        <taxon>Adhaeretor</taxon>
    </lineage>
</organism>
<feature type="transmembrane region" description="Helical" evidence="7">
    <location>
        <begin position="128"/>
        <end position="146"/>
    </location>
</feature>
<evidence type="ECO:0000256" key="6">
    <source>
        <dbReference type="SAM" id="Coils"/>
    </source>
</evidence>
<feature type="transmembrane region" description="Helical" evidence="7">
    <location>
        <begin position="186"/>
        <end position="207"/>
    </location>
</feature>